<evidence type="ECO:0000256" key="1">
    <source>
        <dbReference type="SAM" id="MobiDB-lite"/>
    </source>
</evidence>
<comment type="caution">
    <text evidence="2">The sequence shown here is derived from an EMBL/GenBank/DDBJ whole genome shotgun (WGS) entry which is preliminary data.</text>
</comment>
<proteinExistence type="predicted"/>
<dbReference type="AlphaFoldDB" id="A0A328BS27"/>
<dbReference type="OrthoDB" id="883967at2"/>
<organism evidence="2 3">
    <name type="scientific">Hymenobacter edaphi</name>
    <dbReference type="NCBI Taxonomy" id="2211146"/>
    <lineage>
        <taxon>Bacteria</taxon>
        <taxon>Pseudomonadati</taxon>
        <taxon>Bacteroidota</taxon>
        <taxon>Cytophagia</taxon>
        <taxon>Cytophagales</taxon>
        <taxon>Hymenobacteraceae</taxon>
        <taxon>Hymenobacter</taxon>
    </lineage>
</organism>
<reference evidence="3" key="1">
    <citation type="submission" date="2018-05" db="EMBL/GenBank/DDBJ databases">
        <authorList>
            <person name="Nie L."/>
        </authorList>
    </citation>
    <scope>NUCLEOTIDE SEQUENCE [LARGE SCALE GENOMIC DNA]</scope>
    <source>
        <strain evidence="3">NL</strain>
    </source>
</reference>
<sequence length="248" mass="27048">MPHGYRLLLGLTACQLLARPATAQQLVRRFAGSTVLLTSGDTVRGPLTLYSQPELLVVRTAGGVRTLAPPAVRAFAVKGELTNHGAGGARLPAPLGAVPQPASLIERTLTALVDTTQVRLFLSYRVPPRPGADPDCAPGFYEVLCEGAISLLRRESAGTKHVPRPTPPDRADSTRRAFRHEGLSSTYFIFTPWGQLRRLRYPRQELAQLLAARHGQLSQYIAAHRLDYRRPQDLTAIVGYANSLLTAE</sequence>
<protein>
    <submittedName>
        <fullName evidence="2">Uncharacterized protein</fullName>
    </submittedName>
</protein>
<name>A0A328BS27_9BACT</name>
<dbReference type="EMBL" id="QHKM01000001">
    <property type="protein sequence ID" value="RAK69897.1"/>
    <property type="molecule type" value="Genomic_DNA"/>
</dbReference>
<dbReference type="Proteomes" id="UP000248553">
    <property type="component" value="Unassembled WGS sequence"/>
</dbReference>
<keyword evidence="3" id="KW-1185">Reference proteome</keyword>
<evidence type="ECO:0000313" key="2">
    <source>
        <dbReference type="EMBL" id="RAK69897.1"/>
    </source>
</evidence>
<accession>A0A328BS27</accession>
<feature type="region of interest" description="Disordered" evidence="1">
    <location>
        <begin position="156"/>
        <end position="175"/>
    </location>
</feature>
<evidence type="ECO:0000313" key="3">
    <source>
        <dbReference type="Proteomes" id="UP000248553"/>
    </source>
</evidence>
<gene>
    <name evidence="2" type="ORF">DLM85_03310</name>
</gene>